<sequence>MKVRRRDWKSGPDARIMESCNDTLQREVADLHESLSTWPIDSNRLSRLSNRDKLESDIRVKENSLLIDVKRCMAMRKAPRGGSAAVDAAEKSDAVMETLARDMTPVKSSPTWIDWIVSKSRGSHAHSSCQSVSADLVLLIMSWPPPPVPSLAGVNGGQSECPLRHLSATASTCGSSKQHHGCPPGDYRPPTFFGTVAACGFFAMSMGFTLSICSFIVFQH</sequence>
<name>A0A1I8FQ49_9PLAT</name>
<dbReference type="Proteomes" id="UP000095280">
    <property type="component" value="Unplaced"/>
</dbReference>
<feature type="transmembrane region" description="Helical" evidence="1">
    <location>
        <begin position="192"/>
        <end position="218"/>
    </location>
</feature>
<dbReference type="WBParaSite" id="maker-unitig_43945-snap-gene-0.2-mRNA-1">
    <property type="protein sequence ID" value="maker-unitig_43945-snap-gene-0.2-mRNA-1"/>
    <property type="gene ID" value="maker-unitig_43945-snap-gene-0.2"/>
</dbReference>
<keyword evidence="1" id="KW-0472">Membrane</keyword>
<accession>A0A1I8FQ49</accession>
<protein>
    <submittedName>
        <fullName evidence="3">Uncharacterized protein</fullName>
    </submittedName>
</protein>
<evidence type="ECO:0000313" key="3">
    <source>
        <dbReference type="WBParaSite" id="maker-unitig_43945-snap-gene-0.2-mRNA-1"/>
    </source>
</evidence>
<proteinExistence type="predicted"/>
<reference evidence="3" key="1">
    <citation type="submission" date="2016-11" db="UniProtKB">
        <authorList>
            <consortium name="WormBaseParasite"/>
        </authorList>
    </citation>
    <scope>IDENTIFICATION</scope>
</reference>
<dbReference type="AlphaFoldDB" id="A0A1I8FQ49"/>
<keyword evidence="1" id="KW-1133">Transmembrane helix</keyword>
<evidence type="ECO:0000313" key="2">
    <source>
        <dbReference type="Proteomes" id="UP000095280"/>
    </source>
</evidence>
<organism evidence="2 3">
    <name type="scientific">Macrostomum lignano</name>
    <dbReference type="NCBI Taxonomy" id="282301"/>
    <lineage>
        <taxon>Eukaryota</taxon>
        <taxon>Metazoa</taxon>
        <taxon>Spiralia</taxon>
        <taxon>Lophotrochozoa</taxon>
        <taxon>Platyhelminthes</taxon>
        <taxon>Rhabditophora</taxon>
        <taxon>Macrostomorpha</taxon>
        <taxon>Macrostomida</taxon>
        <taxon>Macrostomidae</taxon>
        <taxon>Macrostomum</taxon>
    </lineage>
</organism>
<evidence type="ECO:0000256" key="1">
    <source>
        <dbReference type="SAM" id="Phobius"/>
    </source>
</evidence>
<keyword evidence="2" id="KW-1185">Reference proteome</keyword>
<keyword evidence="1" id="KW-0812">Transmembrane</keyword>